<keyword evidence="3" id="KW-1185">Reference proteome</keyword>
<accession>A0A918PR05</accession>
<dbReference type="EMBL" id="BMZB01000001">
    <property type="protein sequence ID" value="GGZ19817.1"/>
    <property type="molecule type" value="Genomic_DNA"/>
</dbReference>
<reference evidence="2" key="2">
    <citation type="submission" date="2020-09" db="EMBL/GenBank/DDBJ databases">
        <authorList>
            <person name="Sun Q."/>
            <person name="Kim S."/>
        </authorList>
    </citation>
    <scope>NUCLEOTIDE SEQUENCE</scope>
    <source>
        <strain evidence="2">KCTC 32296</strain>
    </source>
</reference>
<name>A0A918PR05_9CAUL</name>
<proteinExistence type="predicted"/>
<dbReference type="AlphaFoldDB" id="A0A918PR05"/>
<feature type="transmembrane region" description="Helical" evidence="1">
    <location>
        <begin position="77"/>
        <end position="95"/>
    </location>
</feature>
<organism evidence="2 3">
    <name type="scientific">Asticcacaulis endophyticus</name>
    <dbReference type="NCBI Taxonomy" id="1395890"/>
    <lineage>
        <taxon>Bacteria</taxon>
        <taxon>Pseudomonadati</taxon>
        <taxon>Pseudomonadota</taxon>
        <taxon>Alphaproteobacteria</taxon>
        <taxon>Caulobacterales</taxon>
        <taxon>Caulobacteraceae</taxon>
        <taxon>Asticcacaulis</taxon>
    </lineage>
</organism>
<evidence type="ECO:0000313" key="2">
    <source>
        <dbReference type="EMBL" id="GGZ19817.1"/>
    </source>
</evidence>
<evidence type="ECO:0000256" key="1">
    <source>
        <dbReference type="SAM" id="Phobius"/>
    </source>
</evidence>
<gene>
    <name evidence="2" type="ORF">GCM10011273_00450</name>
</gene>
<feature type="transmembrane region" description="Helical" evidence="1">
    <location>
        <begin position="50"/>
        <end position="70"/>
    </location>
</feature>
<reference evidence="2" key="1">
    <citation type="journal article" date="2014" name="Int. J. Syst. Evol. Microbiol.">
        <title>Complete genome sequence of Corynebacterium casei LMG S-19264T (=DSM 44701T), isolated from a smear-ripened cheese.</title>
        <authorList>
            <consortium name="US DOE Joint Genome Institute (JGI-PGF)"/>
            <person name="Walter F."/>
            <person name="Albersmeier A."/>
            <person name="Kalinowski J."/>
            <person name="Ruckert C."/>
        </authorList>
    </citation>
    <scope>NUCLEOTIDE SEQUENCE</scope>
    <source>
        <strain evidence="2">KCTC 32296</strain>
    </source>
</reference>
<protein>
    <submittedName>
        <fullName evidence="2">Uncharacterized protein</fullName>
    </submittedName>
</protein>
<sequence length="106" mass="12703">MNRSHNIFDPEKEARWWWPKIIFYTRMYVVLSALLISAFAYFIYDLRGRVAFYYVFIDALFSLIYLPHIWPAGLRTIITYLTLSSLWVAALWQVAPYACAWIERLN</sequence>
<feature type="transmembrane region" description="Helical" evidence="1">
    <location>
        <begin position="21"/>
        <end position="44"/>
    </location>
</feature>
<comment type="caution">
    <text evidence="2">The sequence shown here is derived from an EMBL/GenBank/DDBJ whole genome shotgun (WGS) entry which is preliminary data.</text>
</comment>
<keyword evidence="1" id="KW-1133">Transmembrane helix</keyword>
<keyword evidence="1" id="KW-0812">Transmembrane</keyword>
<keyword evidence="1" id="KW-0472">Membrane</keyword>
<dbReference type="Proteomes" id="UP000662572">
    <property type="component" value="Unassembled WGS sequence"/>
</dbReference>
<evidence type="ECO:0000313" key="3">
    <source>
        <dbReference type="Proteomes" id="UP000662572"/>
    </source>
</evidence>